<reference evidence="1" key="1">
    <citation type="submission" date="2018-02" db="EMBL/GenBank/DDBJ databases">
        <title>Rhizophora mucronata_Transcriptome.</title>
        <authorList>
            <person name="Meera S.P."/>
            <person name="Sreeshan A."/>
            <person name="Augustine A."/>
        </authorList>
    </citation>
    <scope>NUCLEOTIDE SEQUENCE</scope>
    <source>
        <tissue evidence="1">Leaf</tissue>
    </source>
</reference>
<name>A0A2P2Q8I2_RHIMU</name>
<dbReference type="AlphaFoldDB" id="A0A2P2Q8I2"/>
<organism evidence="1">
    <name type="scientific">Rhizophora mucronata</name>
    <name type="common">Asiatic mangrove</name>
    <dbReference type="NCBI Taxonomy" id="61149"/>
    <lineage>
        <taxon>Eukaryota</taxon>
        <taxon>Viridiplantae</taxon>
        <taxon>Streptophyta</taxon>
        <taxon>Embryophyta</taxon>
        <taxon>Tracheophyta</taxon>
        <taxon>Spermatophyta</taxon>
        <taxon>Magnoliopsida</taxon>
        <taxon>eudicotyledons</taxon>
        <taxon>Gunneridae</taxon>
        <taxon>Pentapetalae</taxon>
        <taxon>rosids</taxon>
        <taxon>fabids</taxon>
        <taxon>Malpighiales</taxon>
        <taxon>Rhizophoraceae</taxon>
        <taxon>Rhizophora</taxon>
    </lineage>
</organism>
<sequence>MVPWSTENNKQRTLSSRGSLLLVVDYDVLFLSQCVNLL</sequence>
<proteinExistence type="predicted"/>
<protein>
    <submittedName>
        <fullName evidence="1">Uncharacterized protein</fullName>
    </submittedName>
</protein>
<accession>A0A2P2Q8I2</accession>
<dbReference type="EMBL" id="GGEC01082799">
    <property type="protein sequence ID" value="MBX63283.1"/>
    <property type="molecule type" value="Transcribed_RNA"/>
</dbReference>
<evidence type="ECO:0000313" key="1">
    <source>
        <dbReference type="EMBL" id="MBX63283.1"/>
    </source>
</evidence>